<evidence type="ECO:0000313" key="3">
    <source>
        <dbReference type="Proteomes" id="UP001165986"/>
    </source>
</evidence>
<dbReference type="PANTHER" id="PTHR47152">
    <property type="entry name" value="SLR2084 PROTEIN-RELATED"/>
    <property type="match status" value="1"/>
</dbReference>
<dbReference type="EMBL" id="VJXY01000046">
    <property type="protein sequence ID" value="MBD6619714.1"/>
    <property type="molecule type" value="Genomic_DNA"/>
</dbReference>
<dbReference type="SUPFAM" id="SSF52980">
    <property type="entry name" value="Restriction endonuclease-like"/>
    <property type="match status" value="1"/>
</dbReference>
<dbReference type="InterPro" id="IPR011335">
    <property type="entry name" value="Restrct_endonuc-II-like"/>
</dbReference>
<keyword evidence="2" id="KW-0255">Endonuclease</keyword>
<dbReference type="CDD" id="cd06260">
    <property type="entry name" value="DUF820-like"/>
    <property type="match status" value="1"/>
</dbReference>
<dbReference type="Gene3D" id="3.90.1570.10">
    <property type="entry name" value="tt1808, chain A"/>
    <property type="match status" value="1"/>
</dbReference>
<dbReference type="Pfam" id="PF05685">
    <property type="entry name" value="Uma2"/>
    <property type="match status" value="1"/>
</dbReference>
<dbReference type="AlphaFoldDB" id="A0AA40T2H7"/>
<keyword evidence="3" id="KW-1185">Reference proteome</keyword>
<name>A0AA40T2H7_9NOST</name>
<keyword evidence="2" id="KW-0378">Hydrolase</keyword>
<accession>A0AA40T2H7</accession>
<gene>
    <name evidence="2" type="ORF">FNW02_28825</name>
</gene>
<dbReference type="PANTHER" id="PTHR47152:SF3">
    <property type="entry name" value="SLR1613 PROTEIN"/>
    <property type="match status" value="1"/>
</dbReference>
<dbReference type="GO" id="GO:0004519">
    <property type="term" value="F:endonuclease activity"/>
    <property type="evidence" value="ECO:0007669"/>
    <property type="project" value="UniProtKB-KW"/>
</dbReference>
<reference evidence="2" key="1">
    <citation type="submission" date="2019-07" db="EMBL/GenBank/DDBJ databases">
        <title>Toxilogical consequences of a new and cryptic species of cyanobacteria (Komarekiella delphini-convector) recovered from the epidermis of a bottlenose dolphin and 1500 ft. in the air.</title>
        <authorList>
            <person name="Brown A.O."/>
            <person name="Dvorak P."/>
            <person name="Villanueva C.D."/>
            <person name="Foss A.J."/>
            <person name="Garvey A.D."/>
            <person name="Gibson Q.A."/>
            <person name="Johansen J.R."/>
            <person name="Casamatta D.A."/>
        </authorList>
    </citation>
    <scope>NUCLEOTIDE SEQUENCE</scope>
    <source>
        <strain evidence="2">SJRDD-AB1</strain>
    </source>
</reference>
<evidence type="ECO:0000313" key="2">
    <source>
        <dbReference type="EMBL" id="MBD6619714.1"/>
    </source>
</evidence>
<evidence type="ECO:0000259" key="1">
    <source>
        <dbReference type="Pfam" id="PF05685"/>
    </source>
</evidence>
<keyword evidence="2" id="KW-0540">Nuclease</keyword>
<comment type="caution">
    <text evidence="2">The sequence shown here is derived from an EMBL/GenBank/DDBJ whole genome shotgun (WGS) entry which is preliminary data.</text>
</comment>
<dbReference type="Proteomes" id="UP001165986">
    <property type="component" value="Unassembled WGS sequence"/>
</dbReference>
<sequence length="199" mass="22818">MSIPVLEQPTEEKLVTVRGVSFEQFKTIEAQLESNHSVRLTYLAGVMEIMSPVGDKHEYVKTTLGYLLEAYMKELGIRFYGRGGFTLEEPGYASGTPDESYCIGSNKETPDIVIEIIVTSGTINRKELYKPKKVPEVWFWKSNQIQIFRLNEQGEYSSVDRSGFFPDLEPATLLRYLIMPDQYDAVQEFIQAVRNELNR</sequence>
<protein>
    <submittedName>
        <fullName evidence="2">Uma2 family endonuclease</fullName>
    </submittedName>
</protein>
<dbReference type="RefSeq" id="WP_191760907.1">
    <property type="nucleotide sequence ID" value="NZ_VJXY01000046.1"/>
</dbReference>
<feature type="domain" description="Putative restriction endonuclease" evidence="1">
    <location>
        <begin position="24"/>
        <end position="161"/>
    </location>
</feature>
<organism evidence="2 3">
    <name type="scientific">Komarekiella delphini-convector SJRDD-AB1</name>
    <dbReference type="NCBI Taxonomy" id="2593771"/>
    <lineage>
        <taxon>Bacteria</taxon>
        <taxon>Bacillati</taxon>
        <taxon>Cyanobacteriota</taxon>
        <taxon>Cyanophyceae</taxon>
        <taxon>Nostocales</taxon>
        <taxon>Nostocaceae</taxon>
        <taxon>Komarekiella</taxon>
        <taxon>Komarekiella delphini-convector</taxon>
    </lineage>
</organism>
<proteinExistence type="predicted"/>
<dbReference type="InterPro" id="IPR008538">
    <property type="entry name" value="Uma2"/>
</dbReference>
<dbReference type="InterPro" id="IPR012296">
    <property type="entry name" value="Nuclease_put_TT1808"/>
</dbReference>